<proteinExistence type="predicted"/>
<dbReference type="EMBL" id="AMCI01001745">
    <property type="protein sequence ID" value="EJX04636.1"/>
    <property type="molecule type" value="Genomic_DNA"/>
</dbReference>
<gene>
    <name evidence="1" type="ORF">EVA_07258</name>
</gene>
<name>J9CWL8_9ZZZZ</name>
<sequence length="54" mass="6205">MRFGKTRTDCICQFLQWQLGIDAPQLADCKTITILLHEIKLGKRQGGRNLTNFL</sequence>
<evidence type="ECO:0000313" key="1">
    <source>
        <dbReference type="EMBL" id="EJX04636.1"/>
    </source>
</evidence>
<protein>
    <submittedName>
        <fullName evidence="1">Uncharacterized protein</fullName>
    </submittedName>
</protein>
<accession>J9CWL8</accession>
<comment type="caution">
    <text evidence="1">The sequence shown here is derived from an EMBL/GenBank/DDBJ whole genome shotgun (WGS) entry which is preliminary data.</text>
</comment>
<dbReference type="AlphaFoldDB" id="J9CWL8"/>
<organism evidence="1">
    <name type="scientific">gut metagenome</name>
    <dbReference type="NCBI Taxonomy" id="749906"/>
    <lineage>
        <taxon>unclassified sequences</taxon>
        <taxon>metagenomes</taxon>
        <taxon>organismal metagenomes</taxon>
    </lineage>
</organism>
<reference evidence="1" key="1">
    <citation type="journal article" date="2012" name="PLoS ONE">
        <title>Gene sets for utilization of primary and secondary nutrition supplies in the distal gut of endangered iberian lynx.</title>
        <authorList>
            <person name="Alcaide M."/>
            <person name="Messina E."/>
            <person name="Richter M."/>
            <person name="Bargiela R."/>
            <person name="Peplies J."/>
            <person name="Huws S.A."/>
            <person name="Newbold C.J."/>
            <person name="Golyshin P.N."/>
            <person name="Simon M.A."/>
            <person name="Lopez G."/>
            <person name="Yakimov M.M."/>
            <person name="Ferrer M."/>
        </authorList>
    </citation>
    <scope>NUCLEOTIDE SEQUENCE</scope>
</reference>